<dbReference type="EMBL" id="PQFF01000063">
    <property type="protein sequence ID" value="RHZ85378.1"/>
    <property type="molecule type" value="Genomic_DNA"/>
</dbReference>
<gene>
    <name evidence="1" type="ORF">Glove_66g48</name>
</gene>
<comment type="caution">
    <text evidence="1">The sequence shown here is derived from an EMBL/GenBank/DDBJ whole genome shotgun (WGS) entry which is preliminary data.</text>
</comment>
<dbReference type="OrthoDB" id="2447036at2759"/>
<name>A0A397JEY6_9GLOM</name>
<evidence type="ECO:0000313" key="1">
    <source>
        <dbReference type="EMBL" id="RHZ85378.1"/>
    </source>
</evidence>
<keyword evidence="2" id="KW-1185">Reference proteome</keyword>
<dbReference type="Proteomes" id="UP000266861">
    <property type="component" value="Unassembled WGS sequence"/>
</dbReference>
<protein>
    <submittedName>
        <fullName evidence="1">Uncharacterized protein</fullName>
    </submittedName>
</protein>
<sequence>MATEKVNTKAADVKLPDVFQDFKISAYLWAKVYPDTNEAHNLKSSINLKDCGMGQMLSEKWPSLPPIQSEKNGPCSKQDNKKVKIVEFLESIRIVRLDCAGNTYADDLQKNFNHRRSYAFGNHICHWITLEAMSGFRISITQMAHTLELSFNSLENFNENFENLMLSEEFHKGFINVNKAFPQIEVIKNFSSGNIEIKRSFRHLHQPKIKESLNTDIKEFSKPNYGSDTKHEIHETTEMPPIIKVNPSYEELNQADIKIKSQPAYIIGPDFQESSSVPNISFWTNEKLDVSILEKLEELFDNEYEVIEWMKK</sequence>
<organism evidence="1 2">
    <name type="scientific">Diversispora epigaea</name>
    <dbReference type="NCBI Taxonomy" id="1348612"/>
    <lineage>
        <taxon>Eukaryota</taxon>
        <taxon>Fungi</taxon>
        <taxon>Fungi incertae sedis</taxon>
        <taxon>Mucoromycota</taxon>
        <taxon>Glomeromycotina</taxon>
        <taxon>Glomeromycetes</taxon>
        <taxon>Diversisporales</taxon>
        <taxon>Diversisporaceae</taxon>
        <taxon>Diversispora</taxon>
    </lineage>
</organism>
<proteinExistence type="predicted"/>
<evidence type="ECO:0000313" key="2">
    <source>
        <dbReference type="Proteomes" id="UP000266861"/>
    </source>
</evidence>
<dbReference type="AlphaFoldDB" id="A0A397JEY6"/>
<accession>A0A397JEY6</accession>
<reference evidence="1 2" key="1">
    <citation type="submission" date="2018-08" db="EMBL/GenBank/DDBJ databases">
        <title>Genome and evolution of the arbuscular mycorrhizal fungus Diversispora epigaea (formerly Glomus versiforme) and its bacterial endosymbionts.</title>
        <authorList>
            <person name="Sun X."/>
            <person name="Fei Z."/>
            <person name="Harrison M."/>
        </authorList>
    </citation>
    <scope>NUCLEOTIDE SEQUENCE [LARGE SCALE GENOMIC DNA]</scope>
    <source>
        <strain evidence="1 2">IT104</strain>
    </source>
</reference>